<dbReference type="GO" id="GO:0006302">
    <property type="term" value="P:double-strand break repair"/>
    <property type="evidence" value="ECO:0007669"/>
    <property type="project" value="InterPro"/>
</dbReference>
<dbReference type="Gene3D" id="3.40.50.300">
    <property type="entry name" value="P-loop containing nucleotide triphosphate hydrolases"/>
    <property type="match status" value="1"/>
</dbReference>
<evidence type="ECO:0000259" key="2">
    <source>
        <dbReference type="Pfam" id="PF13476"/>
    </source>
</evidence>
<proteinExistence type="predicted"/>
<sequence>DGLNCIIGGRGTGKTTVLELLRFVLDVGPDDTERESKKKFDALIARNLDFGRVELGIETKERMSYIVTRSAGEDPVVLTADRQPTDLVLRLGSLFKADIFSQNQVEGIADRWDSQLSLIDSFDQQAIAGLAAEIRRVVDELAANATTIVPLQSRVTALEEETKERQSIDEQLKGMAAQSGGDASMLSKLHAQKSLRDRETRAAKKLQEDLDQFGFRLREMIGVIGQVPNGTVTDEMTGGPNATIFTRIVADFEETGSAVDQELEQAREKLHALWGKLQQHHSALTAAQGAQEVQYREILEKQQAANAENDKRAKLEKRRNDLLAKEGELKATRDKIAGFKQKRTELLNQLAELRHQRFATREGIAQRLTEGLQGDIRVTITQDGRPDLYRQKLEDLLTGSRVQSRDKDKIVDSMWPSDLVEIVRTGDVEKLIDQAGIGKSTAEKVVDYLATNENLHELQTVELIDEPKIELNDNGTWKDSRDLSTGQKCTAILPILLMESAKPLLIDQPEDNLD</sequence>
<feature type="non-terminal residue" evidence="3">
    <location>
        <position position="514"/>
    </location>
</feature>
<dbReference type="InterPro" id="IPR038729">
    <property type="entry name" value="Rad50/SbcC_AAA"/>
</dbReference>
<accession>A0A540V819</accession>
<feature type="coiled-coil region" evidence="1">
    <location>
        <begin position="298"/>
        <end position="356"/>
    </location>
</feature>
<evidence type="ECO:0000256" key="1">
    <source>
        <dbReference type="SAM" id="Coils"/>
    </source>
</evidence>
<dbReference type="Pfam" id="PF13476">
    <property type="entry name" value="AAA_23"/>
    <property type="match status" value="1"/>
</dbReference>
<keyword evidence="1" id="KW-0175">Coiled coil</keyword>
<dbReference type="SUPFAM" id="SSF52540">
    <property type="entry name" value="P-loop containing nucleoside triphosphate hydrolases"/>
    <property type="match status" value="1"/>
</dbReference>
<dbReference type="AlphaFoldDB" id="A0A540V819"/>
<evidence type="ECO:0000313" key="4">
    <source>
        <dbReference type="Proteomes" id="UP000315400"/>
    </source>
</evidence>
<feature type="non-terminal residue" evidence="3">
    <location>
        <position position="1"/>
    </location>
</feature>
<dbReference type="GO" id="GO:0016887">
    <property type="term" value="F:ATP hydrolysis activity"/>
    <property type="evidence" value="ECO:0007669"/>
    <property type="project" value="InterPro"/>
</dbReference>
<dbReference type="InterPro" id="IPR027417">
    <property type="entry name" value="P-loop_NTPase"/>
</dbReference>
<dbReference type="Proteomes" id="UP000315400">
    <property type="component" value="Unassembled WGS sequence"/>
</dbReference>
<protein>
    <submittedName>
        <fullName evidence="3">AAA family ATPase</fullName>
    </submittedName>
</protein>
<gene>
    <name evidence="3" type="ORF">FKY71_18750</name>
</gene>
<evidence type="ECO:0000313" key="3">
    <source>
        <dbReference type="EMBL" id="TQE92907.1"/>
    </source>
</evidence>
<reference evidence="3 4" key="1">
    <citation type="submission" date="2019-06" db="EMBL/GenBank/DDBJ databases">
        <title>Metagenome assembled Genome of Spiribacter salinus SL48-SHIP from the microbial mat of Salt Lake 48 (Novosibirsk region, Russia).</title>
        <authorList>
            <person name="Shipova A."/>
            <person name="Rozanov A.S."/>
            <person name="Bryanskaya A.V."/>
            <person name="Peltek S.E."/>
        </authorList>
    </citation>
    <scope>NUCLEOTIDE SEQUENCE [LARGE SCALE GENOMIC DNA]</scope>
    <source>
        <strain evidence="3">SL48-SHIP-2</strain>
    </source>
</reference>
<feature type="domain" description="Rad50/SbcC-type AAA" evidence="2">
    <location>
        <begin position="2"/>
        <end position="212"/>
    </location>
</feature>
<dbReference type="EMBL" id="VIFK01000530">
    <property type="protein sequence ID" value="TQE92907.1"/>
    <property type="molecule type" value="Genomic_DNA"/>
</dbReference>
<organism evidence="3 4">
    <name type="scientific">Spiribacter salinus</name>
    <dbReference type="NCBI Taxonomy" id="1335746"/>
    <lineage>
        <taxon>Bacteria</taxon>
        <taxon>Pseudomonadati</taxon>
        <taxon>Pseudomonadota</taxon>
        <taxon>Gammaproteobacteria</taxon>
        <taxon>Chromatiales</taxon>
        <taxon>Ectothiorhodospiraceae</taxon>
        <taxon>Spiribacter</taxon>
    </lineage>
</organism>
<comment type="caution">
    <text evidence="3">The sequence shown here is derived from an EMBL/GenBank/DDBJ whole genome shotgun (WGS) entry which is preliminary data.</text>
</comment>
<name>A0A540V819_9GAMM</name>